<dbReference type="GO" id="GO:0052572">
    <property type="term" value="P:response to host immune response"/>
    <property type="evidence" value="ECO:0007669"/>
    <property type="project" value="TreeGrafter"/>
</dbReference>
<dbReference type="Pfam" id="PF00823">
    <property type="entry name" value="PPE"/>
    <property type="match status" value="1"/>
</dbReference>
<dbReference type="RefSeq" id="WP_108920876.1">
    <property type="nucleotide sequence ID" value="NZ_BFCH01000007.1"/>
</dbReference>
<evidence type="ECO:0000313" key="7">
    <source>
        <dbReference type="Proteomes" id="UP000245060"/>
    </source>
</evidence>
<gene>
    <name evidence="6" type="primary">PPE50</name>
    <name evidence="5" type="ORF">MmonteBS_10590</name>
    <name evidence="6" type="ORF">NJB18185_46100</name>
</gene>
<evidence type="ECO:0000313" key="6">
    <source>
        <dbReference type="EMBL" id="GKU74839.1"/>
    </source>
</evidence>
<dbReference type="PANTHER" id="PTHR46766:SF1">
    <property type="entry name" value="GLUTAMINE-RICH PROTEIN 2"/>
    <property type="match status" value="1"/>
</dbReference>
<reference evidence="6" key="3">
    <citation type="journal article" date="2022" name="Microbiol. Resour. Announc.">
        <title>Draft Genome Sequences of Eight Mycobacterium montefiorense Strains Isolated from Salamanders in Captivity.</title>
        <authorList>
            <person name="Komine T."/>
            <person name="Ihara H."/>
            <person name="Fukano H."/>
            <person name="Hoshino Y."/>
            <person name="Kurata O."/>
            <person name="Wada S."/>
        </authorList>
    </citation>
    <scope>NUCLEOTIDE SEQUENCE</scope>
    <source>
        <strain evidence="6">NJB18185</strain>
    </source>
</reference>
<organism evidence="6 8">
    <name type="scientific">Mycobacterium montefiorense</name>
    <dbReference type="NCBI Taxonomy" id="154654"/>
    <lineage>
        <taxon>Bacteria</taxon>
        <taxon>Bacillati</taxon>
        <taxon>Actinomycetota</taxon>
        <taxon>Actinomycetes</taxon>
        <taxon>Mycobacteriales</taxon>
        <taxon>Mycobacteriaceae</taxon>
        <taxon>Mycobacterium</taxon>
        <taxon>Mycobacterium simiae complex</taxon>
    </lineage>
</organism>
<dbReference type="EMBL" id="BFCH01000007">
    <property type="protein sequence ID" value="GBG36687.1"/>
    <property type="molecule type" value="Genomic_DNA"/>
</dbReference>
<dbReference type="InterPro" id="IPR000030">
    <property type="entry name" value="PPE_dom"/>
</dbReference>
<proteinExistence type="inferred from homology"/>
<dbReference type="Proteomes" id="UP001139505">
    <property type="component" value="Unassembled WGS sequence"/>
</dbReference>
<evidence type="ECO:0000313" key="8">
    <source>
        <dbReference type="Proteomes" id="UP001139505"/>
    </source>
</evidence>
<evidence type="ECO:0000259" key="3">
    <source>
        <dbReference type="Pfam" id="PF00823"/>
    </source>
</evidence>
<feature type="domain" description="PPE" evidence="3">
    <location>
        <begin position="2"/>
        <end position="164"/>
    </location>
</feature>
<evidence type="ECO:0000313" key="5">
    <source>
        <dbReference type="EMBL" id="GBG36687.1"/>
    </source>
</evidence>
<dbReference type="PANTHER" id="PTHR46766">
    <property type="entry name" value="GLUTAMINE-RICH PROTEIN 2"/>
    <property type="match status" value="1"/>
</dbReference>
<name>A0AA37PRC2_9MYCO</name>
<dbReference type="Pfam" id="PF12484">
    <property type="entry name" value="PPE-SVP"/>
    <property type="match status" value="1"/>
</dbReference>
<protein>
    <submittedName>
        <fullName evidence="6">PPE family protein</fullName>
    </submittedName>
</protein>
<dbReference type="Gene3D" id="1.20.1260.20">
    <property type="entry name" value="PPE superfamily"/>
    <property type="match status" value="1"/>
</dbReference>
<dbReference type="EMBL" id="BQYH01000063">
    <property type="protein sequence ID" value="GKU74839.1"/>
    <property type="molecule type" value="Genomic_DNA"/>
</dbReference>
<dbReference type="SUPFAM" id="SSF140459">
    <property type="entry name" value="PE/PPE dimer-like"/>
    <property type="match status" value="1"/>
</dbReference>
<dbReference type="Proteomes" id="UP000245060">
    <property type="component" value="Unassembled WGS sequence"/>
</dbReference>
<evidence type="ECO:0000256" key="1">
    <source>
        <dbReference type="ARBA" id="ARBA00010652"/>
    </source>
</evidence>
<dbReference type="AlphaFoldDB" id="A0AA37PRC2"/>
<reference evidence="7" key="2">
    <citation type="submission" date="2018-04" db="EMBL/GenBank/DDBJ databases">
        <title>Draft genome sequence of Mycobacterium montefiorense isolated from Japanese black salamander.</title>
        <authorList>
            <person name="Fukano H."/>
            <person name="Yoshida M."/>
            <person name="Shimizu A."/>
            <person name="Iwao H."/>
            <person name="Kurata O."/>
            <person name="Katayama Y."/>
            <person name="Omatsu T."/>
            <person name="Mizutani T."/>
            <person name="Wada S."/>
            <person name="Hoshino Y."/>
        </authorList>
    </citation>
    <scope>NUCLEOTIDE SEQUENCE [LARGE SCALE GENOMIC DNA]</scope>
    <source>
        <strain evidence="7">BS</strain>
    </source>
</reference>
<dbReference type="InterPro" id="IPR038332">
    <property type="entry name" value="PPE_sf"/>
</dbReference>
<sequence>MDFAAMPPEINSTRLHAGPGAGSLLAAAAAWDGLAADLDSAAGGYRCVVEHLAGDYWSGEASALMLAAFEPFVDWFRTTAAQARESASQARVAVNAFDQARVMAVHPATVYANRSQMRKHAATNYFGQNSPAIAADEAAYSEMWAQDAAAMFLYADTSGTAATLTAYVPPRQTTRSANTATPSASTVNDTQAMLDYLHRAIPQALRSAAGQERGSQLSVVDAAKFLSSLTGTQHNATAMPIGAISMASSVVMAVAMAAEIPLAGGTTAAPQPEISPLKLIAATPATAVCTPGSKANPRFGEAFTVGHLSVPSRWPAVLNAHVSTVAAHGLTNPSTGADSGFAASANVPFPLRQVHKPDLREELSRPVIPRPPRARD</sequence>
<keyword evidence="7" id="KW-1185">Reference proteome</keyword>
<comment type="similarity">
    <text evidence="1">Belongs to the mycobacterial PPE family.</text>
</comment>
<feature type="domain" description="PPE family C-terminal" evidence="4">
    <location>
        <begin position="299"/>
        <end position="349"/>
    </location>
</feature>
<accession>A0AA37PRC2</accession>
<dbReference type="InterPro" id="IPR022171">
    <property type="entry name" value="PPE_C"/>
</dbReference>
<comment type="caution">
    <text evidence="6">The sequence shown here is derived from an EMBL/GenBank/DDBJ whole genome shotgun (WGS) entry which is preliminary data.</text>
</comment>
<feature type="compositionally biased region" description="Basic and acidic residues" evidence="2">
    <location>
        <begin position="355"/>
        <end position="364"/>
    </location>
</feature>
<evidence type="ECO:0000259" key="4">
    <source>
        <dbReference type="Pfam" id="PF12484"/>
    </source>
</evidence>
<feature type="region of interest" description="Disordered" evidence="2">
    <location>
        <begin position="353"/>
        <end position="376"/>
    </location>
</feature>
<evidence type="ECO:0000256" key="2">
    <source>
        <dbReference type="SAM" id="MobiDB-lite"/>
    </source>
</evidence>
<reference evidence="5" key="1">
    <citation type="journal article" date="2018" name="Genome Announc.">
        <title>Draft Genome Sequence of Mycobacterium montefiorense Isolated from Japanese Black Salamander (Hynobius nigrescens).</title>
        <authorList>
            <person name="Fukano H."/>
            <person name="Yoshida M."/>
            <person name="Shimizu A."/>
            <person name="Iwao H."/>
            <person name="Katayama Y."/>
            <person name="Omatsu T."/>
            <person name="Mizutani T."/>
            <person name="Kurata O."/>
            <person name="Wada S."/>
            <person name="Hoshino Y."/>
        </authorList>
    </citation>
    <scope>NUCLEOTIDE SEQUENCE</scope>
    <source>
        <strain evidence="5">BS</strain>
    </source>
</reference>
<reference evidence="6" key="4">
    <citation type="submission" date="2022-04" db="EMBL/GenBank/DDBJ databases">
        <authorList>
            <person name="Komine T."/>
            <person name="Fukano H."/>
            <person name="Wada S."/>
        </authorList>
    </citation>
    <scope>NUCLEOTIDE SEQUENCE</scope>
    <source>
        <strain evidence="6">NJB18185</strain>
    </source>
</reference>